<dbReference type="Pfam" id="PF02810">
    <property type="entry name" value="SEC-C"/>
    <property type="match status" value="2"/>
</dbReference>
<dbReference type="InterPro" id="IPR004027">
    <property type="entry name" value="SEC_C_motif"/>
</dbReference>
<evidence type="ECO:0000313" key="4">
    <source>
        <dbReference type="Proteomes" id="UP000824225"/>
    </source>
</evidence>
<reference evidence="3" key="1">
    <citation type="journal article" date="2021" name="PeerJ">
        <title>Extensive microbial diversity within the chicken gut microbiome revealed by metagenomics and culture.</title>
        <authorList>
            <person name="Gilroy R."/>
            <person name="Ravi A."/>
            <person name="Getino M."/>
            <person name="Pursley I."/>
            <person name="Horton D.L."/>
            <person name="Alikhan N.F."/>
            <person name="Baker D."/>
            <person name="Gharbi K."/>
            <person name="Hall N."/>
            <person name="Watson M."/>
            <person name="Adriaenssens E.M."/>
            <person name="Foster-Nyarko E."/>
            <person name="Jarju S."/>
            <person name="Secka A."/>
            <person name="Antonio M."/>
            <person name="Oren A."/>
            <person name="Chaudhuri R.R."/>
            <person name="La Ragione R."/>
            <person name="Hildebrand F."/>
            <person name="Pallen M.J."/>
        </authorList>
    </citation>
    <scope>NUCLEOTIDE SEQUENCE</scope>
    <source>
        <strain evidence="3">CHK186-16707</strain>
    </source>
</reference>
<reference evidence="3" key="2">
    <citation type="submission" date="2021-04" db="EMBL/GenBank/DDBJ databases">
        <authorList>
            <person name="Gilroy R."/>
        </authorList>
    </citation>
    <scope>NUCLEOTIDE SEQUENCE</scope>
    <source>
        <strain evidence="3">CHK186-16707</strain>
    </source>
</reference>
<name>A0A9D2HD77_9BACT</name>
<dbReference type="Pfam" id="PF17775">
    <property type="entry name" value="YchJ_M-like"/>
    <property type="match status" value="1"/>
</dbReference>
<gene>
    <name evidence="3" type="ORF">H9962_03955</name>
</gene>
<evidence type="ECO:0000256" key="1">
    <source>
        <dbReference type="SAM" id="MobiDB-lite"/>
    </source>
</evidence>
<feature type="region of interest" description="Disordered" evidence="1">
    <location>
        <begin position="135"/>
        <end position="154"/>
    </location>
</feature>
<accession>A0A9D2HD77</accession>
<dbReference type="SUPFAM" id="SSF103642">
    <property type="entry name" value="Sec-C motif"/>
    <property type="match status" value="1"/>
</dbReference>
<comment type="caution">
    <text evidence="3">The sequence shown here is derived from an EMBL/GenBank/DDBJ whole genome shotgun (WGS) entry which is preliminary data.</text>
</comment>
<dbReference type="PANTHER" id="PTHR33747:SF1">
    <property type="entry name" value="ADENYLATE CYCLASE-ASSOCIATED CAP C-TERMINAL DOMAIN-CONTAINING PROTEIN"/>
    <property type="match status" value="1"/>
</dbReference>
<evidence type="ECO:0000259" key="2">
    <source>
        <dbReference type="Pfam" id="PF17775"/>
    </source>
</evidence>
<dbReference type="InterPro" id="IPR048469">
    <property type="entry name" value="YchJ-like_M"/>
</dbReference>
<dbReference type="AlphaFoldDB" id="A0A9D2HD77"/>
<feature type="compositionally biased region" description="Basic and acidic residues" evidence="1">
    <location>
        <begin position="135"/>
        <end position="144"/>
    </location>
</feature>
<dbReference type="EMBL" id="DXAN01000010">
    <property type="protein sequence ID" value="HJA08329.1"/>
    <property type="molecule type" value="Genomic_DNA"/>
</dbReference>
<dbReference type="InterPro" id="IPR032710">
    <property type="entry name" value="NTF2-like_dom_sf"/>
</dbReference>
<sequence>MSLCPCGSGLELDACCGPYVEGAAQAPTAEALMRARYTAHCLGKYEFLNESTHPEFREETSADDIKEWSSLMNWESLDILETTAGGADDDTGEVSFCARYSVHGMPQELREDAFFRKEDGRWFYVDGNVHAKQPVRREEPKVGRNDPCPCGSGKKYKKCCMPR</sequence>
<dbReference type="NCBIfam" id="NF002449">
    <property type="entry name" value="PRK01617.1"/>
    <property type="match status" value="1"/>
</dbReference>
<dbReference type="PANTHER" id="PTHR33747">
    <property type="entry name" value="UPF0225 PROTEIN SCO1677"/>
    <property type="match status" value="1"/>
</dbReference>
<proteinExistence type="predicted"/>
<feature type="domain" description="YchJ-like middle NTF2-like" evidence="2">
    <location>
        <begin position="28"/>
        <end position="127"/>
    </location>
</feature>
<organism evidence="3 4">
    <name type="scientific">Candidatus Mailhella merdigallinarum</name>
    <dbReference type="NCBI Taxonomy" id="2838658"/>
    <lineage>
        <taxon>Bacteria</taxon>
        <taxon>Pseudomonadati</taxon>
        <taxon>Thermodesulfobacteriota</taxon>
        <taxon>Desulfovibrionia</taxon>
        <taxon>Desulfovibrionales</taxon>
        <taxon>Desulfovibrionaceae</taxon>
        <taxon>Mailhella</taxon>
    </lineage>
</organism>
<dbReference type="Proteomes" id="UP000824225">
    <property type="component" value="Unassembled WGS sequence"/>
</dbReference>
<dbReference type="SUPFAM" id="SSF54427">
    <property type="entry name" value="NTF2-like"/>
    <property type="match status" value="1"/>
</dbReference>
<evidence type="ECO:0000313" key="3">
    <source>
        <dbReference type="EMBL" id="HJA08329.1"/>
    </source>
</evidence>
<protein>
    <submittedName>
        <fullName evidence="3">YchJ family protein</fullName>
    </submittedName>
</protein>
<dbReference type="Gene3D" id="3.10.450.50">
    <property type="match status" value="1"/>
</dbReference>